<organism evidence="2 3">
    <name type="scientific">Sclerotinia nivalis</name>
    <dbReference type="NCBI Taxonomy" id="352851"/>
    <lineage>
        <taxon>Eukaryota</taxon>
        <taxon>Fungi</taxon>
        <taxon>Dikarya</taxon>
        <taxon>Ascomycota</taxon>
        <taxon>Pezizomycotina</taxon>
        <taxon>Leotiomycetes</taxon>
        <taxon>Helotiales</taxon>
        <taxon>Sclerotiniaceae</taxon>
        <taxon>Sclerotinia</taxon>
    </lineage>
</organism>
<reference evidence="2" key="1">
    <citation type="submission" date="2022-11" db="EMBL/GenBank/DDBJ databases">
        <title>Genome Resource of Sclerotinia nivalis Strain SnTB1, a Plant Pathogen Isolated from American Ginseng.</title>
        <authorList>
            <person name="Fan S."/>
        </authorList>
    </citation>
    <scope>NUCLEOTIDE SEQUENCE</scope>
    <source>
        <strain evidence="2">SnTB1</strain>
    </source>
</reference>
<accession>A0A9X0AVT4</accession>
<dbReference type="EMBL" id="JAPEIS010000001">
    <property type="protein sequence ID" value="KAJ8069800.1"/>
    <property type="molecule type" value="Genomic_DNA"/>
</dbReference>
<name>A0A9X0AVT4_9HELO</name>
<evidence type="ECO:0000256" key="1">
    <source>
        <dbReference type="SAM" id="MobiDB-lite"/>
    </source>
</evidence>
<keyword evidence="3" id="KW-1185">Reference proteome</keyword>
<gene>
    <name evidence="2" type="ORF">OCU04_000216</name>
</gene>
<dbReference type="OrthoDB" id="442176at2759"/>
<comment type="caution">
    <text evidence="2">The sequence shown here is derived from an EMBL/GenBank/DDBJ whole genome shotgun (WGS) entry which is preliminary data.</text>
</comment>
<evidence type="ECO:0000313" key="3">
    <source>
        <dbReference type="Proteomes" id="UP001152300"/>
    </source>
</evidence>
<dbReference type="Proteomes" id="UP001152300">
    <property type="component" value="Unassembled WGS sequence"/>
</dbReference>
<sequence length="53" mass="5899">MSYENLEEVRVKCAEKEAAKEAKEAKGKGKRGRKRKSAVLEAEAPEPNIKVRG</sequence>
<dbReference type="AlphaFoldDB" id="A0A9X0AVT4"/>
<feature type="region of interest" description="Disordered" evidence="1">
    <location>
        <begin position="17"/>
        <end position="53"/>
    </location>
</feature>
<evidence type="ECO:0000313" key="2">
    <source>
        <dbReference type="EMBL" id="KAJ8069800.1"/>
    </source>
</evidence>
<feature type="compositionally biased region" description="Basic and acidic residues" evidence="1">
    <location>
        <begin position="17"/>
        <end position="27"/>
    </location>
</feature>
<feature type="compositionally biased region" description="Basic residues" evidence="1">
    <location>
        <begin position="28"/>
        <end position="37"/>
    </location>
</feature>
<proteinExistence type="predicted"/>
<protein>
    <submittedName>
        <fullName evidence="2">Uncharacterized protein</fullName>
    </submittedName>
</protein>